<feature type="transmembrane region" description="Helical" evidence="1">
    <location>
        <begin position="143"/>
        <end position="160"/>
    </location>
</feature>
<feature type="transmembrane region" description="Helical" evidence="1">
    <location>
        <begin position="377"/>
        <end position="397"/>
    </location>
</feature>
<gene>
    <name evidence="2" type="ORF">UX47_C0001G0145</name>
</gene>
<feature type="transmembrane region" description="Helical" evidence="1">
    <location>
        <begin position="6"/>
        <end position="22"/>
    </location>
</feature>
<proteinExistence type="predicted"/>
<organism evidence="2 3">
    <name type="scientific">Candidatus Collierbacteria bacterium GW2011_GWA2_46_26</name>
    <dbReference type="NCBI Taxonomy" id="1618381"/>
    <lineage>
        <taxon>Bacteria</taxon>
        <taxon>Candidatus Collieribacteriota</taxon>
    </lineage>
</organism>
<feature type="transmembrane region" description="Helical" evidence="1">
    <location>
        <begin position="404"/>
        <end position="421"/>
    </location>
</feature>
<evidence type="ECO:0000313" key="2">
    <source>
        <dbReference type="EMBL" id="KKU33862.1"/>
    </source>
</evidence>
<dbReference type="Proteomes" id="UP000034794">
    <property type="component" value="Unassembled WGS sequence"/>
</dbReference>
<keyword evidence="1" id="KW-0812">Transmembrane</keyword>
<protein>
    <recommendedName>
        <fullName evidence="4">Glycosyltransferase RgtA/B/C/D-like domain-containing protein</fullName>
    </recommendedName>
</protein>
<evidence type="ECO:0000313" key="3">
    <source>
        <dbReference type="Proteomes" id="UP000034794"/>
    </source>
</evidence>
<feature type="transmembrane region" description="Helical" evidence="1">
    <location>
        <begin position="190"/>
        <end position="208"/>
    </location>
</feature>
<comment type="caution">
    <text evidence="2">The sequence shown here is derived from an EMBL/GenBank/DDBJ whole genome shotgun (WGS) entry which is preliminary data.</text>
</comment>
<feature type="transmembrane region" description="Helical" evidence="1">
    <location>
        <begin position="315"/>
        <end position="334"/>
    </location>
</feature>
<sequence length="560" mass="64918">MTKQRILFWVIILVIIFFTRFYRLTEYPPHLTIDEVSIGYNAFSILKTGRDEWGTPFPVSFRSVGDYKAPVLVYLTIPFVWLLGLNELSVRLPVAIFSAFNVFLVWYLIRRHIFDHKYSYLSYLAAIIFSLSPWLTIFSRSGFEAVIALTFLLANVLFAFEFRKSGYLIHFFYMFVFAYLSAIAYHSTKIVVPLLNLFFILTNYHFFLNCVTGWYARKKFTFLFAILLLVGVTVFFLQNFILGPGASRAGMTFLSKDYDFTNGLLPKFSGHPMASLTSTVGLAGLWFKRYLEYFSANFYLSNGLGLATPGHPGQGVIFAVEYPFLIIGFFILLFGRRFFASSVSHYFVTTILTGWFFFSLLPASITNNSQHALRTLNIVPVISILITIGFIYCFEFFRSKLAKSLLVSFVILGYLFGLIRFTDYYTLHYPIELSETRSYGWKQIAIFANDHYTEYDHVYVDPQFGTQGPYTYGVPYLYFLFYSRYDPNLYNSDPRRRLGGSDFENYLFTPINWPDLDHSQNNLYIASPWSLPKEMIGSSRQKYYVPFLNQSSGLYVVSDR</sequence>
<feature type="transmembrane region" description="Helical" evidence="1">
    <location>
        <begin position="90"/>
        <end position="108"/>
    </location>
</feature>
<keyword evidence="1" id="KW-1133">Transmembrane helix</keyword>
<accession>A0A0G1PMF6</accession>
<evidence type="ECO:0008006" key="4">
    <source>
        <dbReference type="Google" id="ProtNLM"/>
    </source>
</evidence>
<feature type="transmembrane region" description="Helical" evidence="1">
    <location>
        <begin position="167"/>
        <end position="184"/>
    </location>
</feature>
<feature type="transmembrane region" description="Helical" evidence="1">
    <location>
        <begin position="346"/>
        <end position="365"/>
    </location>
</feature>
<feature type="transmembrane region" description="Helical" evidence="1">
    <location>
        <begin position="120"/>
        <end position="137"/>
    </location>
</feature>
<reference evidence="2 3" key="1">
    <citation type="journal article" date="2015" name="Nature">
        <title>rRNA introns, odd ribosomes, and small enigmatic genomes across a large radiation of phyla.</title>
        <authorList>
            <person name="Brown C.T."/>
            <person name="Hug L.A."/>
            <person name="Thomas B.C."/>
            <person name="Sharon I."/>
            <person name="Castelle C.J."/>
            <person name="Singh A."/>
            <person name="Wilkins M.J."/>
            <person name="Williams K.H."/>
            <person name="Banfield J.F."/>
        </authorList>
    </citation>
    <scope>NUCLEOTIDE SEQUENCE [LARGE SCALE GENOMIC DNA]</scope>
</reference>
<evidence type="ECO:0000256" key="1">
    <source>
        <dbReference type="SAM" id="Phobius"/>
    </source>
</evidence>
<keyword evidence="1" id="KW-0472">Membrane</keyword>
<name>A0A0G1PMF6_9BACT</name>
<feature type="transmembrane region" description="Helical" evidence="1">
    <location>
        <begin position="220"/>
        <end position="241"/>
    </location>
</feature>
<dbReference type="AlphaFoldDB" id="A0A0G1PMF6"/>
<dbReference type="EMBL" id="LCMI01000001">
    <property type="protein sequence ID" value="KKU33862.1"/>
    <property type="molecule type" value="Genomic_DNA"/>
</dbReference>